<sequence>MQGERAEEGSADAEGGGMFIHLDDDCVGQDIGLELVSEKGFPCTLDLCYRSQEDFSWEVVYPGELMMTLKLREEVKAGPRATSQMSSDWMAHTQGENIMEAVTVGGWTDL</sequence>
<keyword evidence="2" id="KW-1185">Reference proteome</keyword>
<name>A0AAV7PE05_PLEWA</name>
<evidence type="ECO:0000313" key="1">
    <source>
        <dbReference type="EMBL" id="KAJ1125662.1"/>
    </source>
</evidence>
<reference evidence="1" key="1">
    <citation type="journal article" date="2022" name="bioRxiv">
        <title>Sequencing and chromosome-scale assembly of the giantPleurodeles waltlgenome.</title>
        <authorList>
            <person name="Brown T."/>
            <person name="Elewa A."/>
            <person name="Iarovenko S."/>
            <person name="Subramanian E."/>
            <person name="Araus A.J."/>
            <person name="Petzold A."/>
            <person name="Susuki M."/>
            <person name="Suzuki K.-i.T."/>
            <person name="Hayashi T."/>
            <person name="Toyoda A."/>
            <person name="Oliveira C."/>
            <person name="Osipova E."/>
            <person name="Leigh N.D."/>
            <person name="Simon A."/>
            <person name="Yun M.H."/>
        </authorList>
    </citation>
    <scope>NUCLEOTIDE SEQUENCE</scope>
    <source>
        <strain evidence="1">20211129_DDA</strain>
        <tissue evidence="1">Liver</tissue>
    </source>
</reference>
<protein>
    <submittedName>
        <fullName evidence="1">Uncharacterized protein</fullName>
    </submittedName>
</protein>
<comment type="caution">
    <text evidence="1">The sequence shown here is derived from an EMBL/GenBank/DDBJ whole genome shotgun (WGS) entry which is preliminary data.</text>
</comment>
<organism evidence="1 2">
    <name type="scientific">Pleurodeles waltl</name>
    <name type="common">Iberian ribbed newt</name>
    <dbReference type="NCBI Taxonomy" id="8319"/>
    <lineage>
        <taxon>Eukaryota</taxon>
        <taxon>Metazoa</taxon>
        <taxon>Chordata</taxon>
        <taxon>Craniata</taxon>
        <taxon>Vertebrata</taxon>
        <taxon>Euteleostomi</taxon>
        <taxon>Amphibia</taxon>
        <taxon>Batrachia</taxon>
        <taxon>Caudata</taxon>
        <taxon>Salamandroidea</taxon>
        <taxon>Salamandridae</taxon>
        <taxon>Pleurodelinae</taxon>
        <taxon>Pleurodeles</taxon>
    </lineage>
</organism>
<proteinExistence type="predicted"/>
<accession>A0AAV7PE05</accession>
<dbReference type="Proteomes" id="UP001066276">
    <property type="component" value="Chromosome 7"/>
</dbReference>
<gene>
    <name evidence="1" type="ORF">NDU88_004085</name>
</gene>
<dbReference type="EMBL" id="JANPWB010000011">
    <property type="protein sequence ID" value="KAJ1125662.1"/>
    <property type="molecule type" value="Genomic_DNA"/>
</dbReference>
<evidence type="ECO:0000313" key="2">
    <source>
        <dbReference type="Proteomes" id="UP001066276"/>
    </source>
</evidence>
<dbReference type="AlphaFoldDB" id="A0AAV7PE05"/>